<feature type="region of interest" description="Disordered" evidence="8">
    <location>
        <begin position="191"/>
        <end position="211"/>
    </location>
</feature>
<dbReference type="RefSeq" id="XP_002418585.1">
    <property type="nucleotide sequence ID" value="XM_002418540.1"/>
</dbReference>
<dbReference type="SUPFAM" id="SSF55753">
    <property type="entry name" value="Actin depolymerizing proteins"/>
    <property type="match status" value="2"/>
</dbReference>
<dbReference type="CGD" id="CAL0000170935">
    <property type="gene designation" value="Cd36_21070"/>
</dbReference>
<gene>
    <name evidence="10" type="ordered locus">Cd36_21070</name>
    <name evidence="11" type="ORF">CD36_21070</name>
</gene>
<keyword evidence="6" id="KW-0206">Cytoskeleton</keyword>
<protein>
    <recommendedName>
        <fullName evidence="9">ADF-H domain-containing protein</fullName>
    </recommendedName>
</protein>
<comment type="subunit">
    <text evidence="7">Interacts with G-actin; ADP-actin form.</text>
</comment>
<dbReference type="OrthoDB" id="10006997at2759"/>
<evidence type="ECO:0000313" key="11">
    <source>
        <dbReference type="EMBL" id="CAX43888.1"/>
    </source>
</evidence>
<dbReference type="InterPro" id="IPR002108">
    <property type="entry name" value="ADF-H"/>
</dbReference>
<dbReference type="GO" id="GO:0003785">
    <property type="term" value="F:actin monomer binding"/>
    <property type="evidence" value="ECO:0007669"/>
    <property type="project" value="TreeGrafter"/>
</dbReference>
<dbReference type="AlphaFoldDB" id="B9WBW6"/>
<feature type="region of interest" description="Disordered" evidence="8">
    <location>
        <begin position="384"/>
        <end position="423"/>
    </location>
</feature>
<evidence type="ECO:0000256" key="4">
    <source>
        <dbReference type="ARBA" id="ARBA00022737"/>
    </source>
</evidence>
<keyword evidence="5" id="KW-0009">Actin-binding</keyword>
<dbReference type="HOGENOM" id="CLU_031995_0_0_1"/>
<dbReference type="GO" id="GO:0005737">
    <property type="term" value="C:cytoplasm"/>
    <property type="evidence" value="ECO:0007669"/>
    <property type="project" value="TreeGrafter"/>
</dbReference>
<dbReference type="GO" id="GO:0030042">
    <property type="term" value="P:actin filament depolymerization"/>
    <property type="evidence" value="ECO:0007669"/>
    <property type="project" value="TreeGrafter"/>
</dbReference>
<evidence type="ECO:0000256" key="8">
    <source>
        <dbReference type="SAM" id="MobiDB-lite"/>
    </source>
</evidence>
<dbReference type="Proteomes" id="UP000002605">
    <property type="component" value="Chromosome 2"/>
</dbReference>
<dbReference type="CDD" id="cd11285">
    <property type="entry name" value="ADF_Twf-N_like"/>
    <property type="match status" value="1"/>
</dbReference>
<feature type="compositionally biased region" description="Low complexity" evidence="8">
    <location>
        <begin position="384"/>
        <end position="408"/>
    </location>
</feature>
<dbReference type="KEGG" id="cdu:CD36_21070"/>
<keyword evidence="4" id="KW-0677">Repeat</keyword>
<comment type="similarity">
    <text evidence="2">Belongs to the actin-binding proteins ADF family. Twinfilin subfamily.</text>
</comment>
<name>B9WBW6_CANDC</name>
<dbReference type="GO" id="GO:0005884">
    <property type="term" value="C:actin filament"/>
    <property type="evidence" value="ECO:0007669"/>
    <property type="project" value="TreeGrafter"/>
</dbReference>
<reference evidence="11 12" key="1">
    <citation type="journal article" date="2009" name="Genome Res.">
        <title>Comparative genomics of the fungal pathogens Candida dubliniensis and Candida albicans.</title>
        <authorList>
            <person name="Jackson A.P."/>
            <person name="Gamble J.A."/>
            <person name="Yeomans T."/>
            <person name="Moran G.P."/>
            <person name="Saunders D."/>
            <person name="Harris D."/>
            <person name="Aslett M."/>
            <person name="Barrell J.F."/>
            <person name="Butler G."/>
            <person name="Citiulo F."/>
            <person name="Coleman D.C."/>
            <person name="de Groot P.W.J."/>
            <person name="Goodwin T.J."/>
            <person name="Quail M.A."/>
            <person name="McQuillan J."/>
            <person name="Munro C.A."/>
            <person name="Pain A."/>
            <person name="Poulter R.T."/>
            <person name="Rajandream M.A."/>
            <person name="Renauld H."/>
            <person name="Spiering M.J."/>
            <person name="Tivey A."/>
            <person name="Gow N.A.R."/>
            <person name="Barrell B."/>
            <person name="Sullivan D.J."/>
            <person name="Berriman M."/>
        </authorList>
    </citation>
    <scope>NUCLEOTIDE SEQUENCE [LARGE SCALE GENOMIC DNA]</scope>
    <source>
        <strain evidence="12">CD36 / ATCC MYA-646 / CBS 7987 / NCPF 3949 / NRRL Y-17841</strain>
    </source>
</reference>
<organism evidence="11 12">
    <name type="scientific">Candida dubliniensis (strain CD36 / ATCC MYA-646 / CBS 7987 / NCPF 3949 / NRRL Y-17841)</name>
    <name type="common">Yeast</name>
    <dbReference type="NCBI Taxonomy" id="573826"/>
    <lineage>
        <taxon>Eukaryota</taxon>
        <taxon>Fungi</taxon>
        <taxon>Dikarya</taxon>
        <taxon>Ascomycota</taxon>
        <taxon>Saccharomycotina</taxon>
        <taxon>Pichiomycetes</taxon>
        <taxon>Debaryomycetaceae</taxon>
        <taxon>Candida/Lodderomyces clade</taxon>
        <taxon>Candida</taxon>
    </lineage>
</organism>
<sequence>MSTQSGITISSQLNDAYKNLSPNSALIIKISSDSTELIPDQIITGSDSSTTNTTTTTKDITILEPIFEKLINQISQEFPHPSYIIISYNSDQYFISFIPDVAPIKQKMLYASTKNSLITSLGGNKLLKKFAWTELDELTLDYFIKSIGGDSKSSTNKDDETSLLTEDEITLQKLNNLSLYTTNHHGFKKKLPSMTDDSSITTGSSSGGGNTNQDILYKFTPELTEQLQSIIENSSIESNNNNNKNNKSLLSFNIDTTKELLTLKSIDTQIEIDQLIDTLNVSSSSTRISPQYILYNYQIGKLAFIYSCPSGSSVKDRMIYASFKNSLINHLNQLIKNTTQINSNDGDNVDDDVGIVTIDKNIEVGDLDEIELSQLQESQELIHNTNNNSSTNSLSSANTTTTNSSLSSKNGLKFNKPKGPRRR</sequence>
<dbReference type="EMBL" id="FM992689">
    <property type="protein sequence ID" value="CAX43888.1"/>
    <property type="molecule type" value="Genomic_DNA"/>
</dbReference>
<evidence type="ECO:0000256" key="1">
    <source>
        <dbReference type="ARBA" id="ARBA00004245"/>
    </source>
</evidence>
<comment type="subcellular location">
    <subcellularLocation>
        <location evidence="1">Cytoplasm</location>
        <location evidence="1">Cytoskeleton</location>
    </subcellularLocation>
</comment>
<feature type="compositionally biased region" description="Low complexity" evidence="8">
    <location>
        <begin position="195"/>
        <end position="204"/>
    </location>
</feature>
<feature type="domain" description="ADF-H" evidence="9">
    <location>
        <begin position="1"/>
        <end position="148"/>
    </location>
</feature>
<dbReference type="InterPro" id="IPR029006">
    <property type="entry name" value="ADF-H/Gelsolin-like_dom_sf"/>
</dbReference>
<dbReference type="PANTHER" id="PTHR13759:SF1">
    <property type="entry name" value="TWINFILIN"/>
    <property type="match status" value="1"/>
</dbReference>
<dbReference type="GO" id="GO:0051016">
    <property type="term" value="P:barbed-end actin filament capping"/>
    <property type="evidence" value="ECO:0007669"/>
    <property type="project" value="TreeGrafter"/>
</dbReference>
<accession>B9WBW6</accession>
<evidence type="ECO:0000256" key="2">
    <source>
        <dbReference type="ARBA" id="ARBA00009557"/>
    </source>
</evidence>
<dbReference type="PROSITE" id="PS51263">
    <property type="entry name" value="ADF_H"/>
    <property type="match status" value="2"/>
</dbReference>
<evidence type="ECO:0000256" key="3">
    <source>
        <dbReference type="ARBA" id="ARBA00022490"/>
    </source>
</evidence>
<dbReference type="eggNOG" id="KOG1747">
    <property type="taxonomic scope" value="Eukaryota"/>
</dbReference>
<proteinExistence type="inferred from homology"/>
<evidence type="ECO:0000256" key="5">
    <source>
        <dbReference type="ARBA" id="ARBA00023203"/>
    </source>
</evidence>
<dbReference type="PANTHER" id="PTHR13759">
    <property type="entry name" value="TWINFILIN"/>
    <property type="match status" value="1"/>
</dbReference>
<dbReference type="InterPro" id="IPR028458">
    <property type="entry name" value="Twinfilin"/>
</dbReference>
<evidence type="ECO:0000256" key="7">
    <source>
        <dbReference type="ARBA" id="ARBA00038532"/>
    </source>
</evidence>
<evidence type="ECO:0000313" key="12">
    <source>
        <dbReference type="Proteomes" id="UP000002605"/>
    </source>
</evidence>
<dbReference type="SMART" id="SM00102">
    <property type="entry name" value="ADF"/>
    <property type="match status" value="2"/>
</dbReference>
<feature type="domain" description="ADF-H" evidence="9">
    <location>
        <begin position="214"/>
        <end position="359"/>
    </location>
</feature>
<dbReference type="VEuPathDB" id="FungiDB:CD36_21070"/>
<evidence type="ECO:0000313" key="10">
    <source>
        <dbReference type="CGD" id="CAL0000170935"/>
    </source>
</evidence>
<dbReference type="Pfam" id="PF00241">
    <property type="entry name" value="Cofilin_ADF"/>
    <property type="match status" value="2"/>
</dbReference>
<dbReference type="GeneID" id="8046130"/>
<dbReference type="Gene3D" id="3.40.20.10">
    <property type="entry name" value="Severin"/>
    <property type="match status" value="2"/>
</dbReference>
<evidence type="ECO:0000256" key="6">
    <source>
        <dbReference type="ARBA" id="ARBA00023212"/>
    </source>
</evidence>
<dbReference type="GO" id="GO:0051015">
    <property type="term" value="F:actin filament binding"/>
    <property type="evidence" value="ECO:0007669"/>
    <property type="project" value="TreeGrafter"/>
</dbReference>
<keyword evidence="3" id="KW-0963">Cytoplasm</keyword>
<evidence type="ECO:0000259" key="9">
    <source>
        <dbReference type="PROSITE" id="PS51263"/>
    </source>
</evidence>
<keyword evidence="12" id="KW-1185">Reference proteome</keyword>